<evidence type="ECO:0008006" key="3">
    <source>
        <dbReference type="Google" id="ProtNLM"/>
    </source>
</evidence>
<accession>A0A396JN58</accession>
<comment type="caution">
    <text evidence="2">The sequence shown here is derived from an EMBL/GenBank/DDBJ whole genome shotgun (WGS) entry which is preliminary data.</text>
</comment>
<evidence type="ECO:0000313" key="2">
    <source>
        <dbReference type="EMBL" id="RHN78634.1"/>
    </source>
</evidence>
<dbReference type="Proteomes" id="UP000265566">
    <property type="component" value="Chromosome 1"/>
</dbReference>
<organism evidence="2">
    <name type="scientific">Medicago truncatula</name>
    <name type="common">Barrel medic</name>
    <name type="synonym">Medicago tribuloides</name>
    <dbReference type="NCBI Taxonomy" id="3880"/>
    <lineage>
        <taxon>Eukaryota</taxon>
        <taxon>Viridiplantae</taxon>
        <taxon>Streptophyta</taxon>
        <taxon>Embryophyta</taxon>
        <taxon>Tracheophyta</taxon>
        <taxon>Spermatophyta</taxon>
        <taxon>Magnoliopsida</taxon>
        <taxon>eudicotyledons</taxon>
        <taxon>Gunneridae</taxon>
        <taxon>Pentapetalae</taxon>
        <taxon>rosids</taxon>
        <taxon>fabids</taxon>
        <taxon>Fabales</taxon>
        <taxon>Fabaceae</taxon>
        <taxon>Papilionoideae</taxon>
        <taxon>50 kb inversion clade</taxon>
        <taxon>NPAAA clade</taxon>
        <taxon>Hologalegina</taxon>
        <taxon>IRL clade</taxon>
        <taxon>Trifolieae</taxon>
        <taxon>Medicago</taxon>
    </lineage>
</organism>
<keyword evidence="1" id="KW-0732">Signal</keyword>
<gene>
    <name evidence="2" type="ORF">MtrunA17_Chr1g0168071</name>
</gene>
<protein>
    <recommendedName>
        <fullName evidence="3">Nodule Cysteine-Rich (NCR) secreted peptide</fullName>
    </recommendedName>
</protein>
<dbReference type="Gramene" id="rna2263">
    <property type="protein sequence ID" value="RHN78634.1"/>
    <property type="gene ID" value="gene2263"/>
</dbReference>
<dbReference type="AlphaFoldDB" id="A0A396JN58"/>
<reference evidence="2" key="1">
    <citation type="journal article" date="2018" name="Nat. Plants">
        <title>Whole-genome landscape of Medicago truncatula symbiotic genes.</title>
        <authorList>
            <person name="Pecrix Y."/>
            <person name="Gamas P."/>
            <person name="Carrere S."/>
        </authorList>
    </citation>
    <scope>NUCLEOTIDE SEQUENCE</scope>
    <source>
        <tissue evidence="2">Leaves</tissue>
    </source>
</reference>
<sequence>MAKFSFMPIIILALIFTVIATTNGCLTYIKGDNCIIAVFQKLCYDKFDGVGFCQPRGGFIPKFICACPP</sequence>
<dbReference type="EMBL" id="PSQE01000001">
    <property type="protein sequence ID" value="RHN78634.1"/>
    <property type="molecule type" value="Genomic_DNA"/>
</dbReference>
<name>A0A396JN58_MEDTR</name>
<proteinExistence type="predicted"/>
<evidence type="ECO:0000256" key="1">
    <source>
        <dbReference type="SAM" id="SignalP"/>
    </source>
</evidence>
<feature type="signal peptide" evidence="1">
    <location>
        <begin position="1"/>
        <end position="24"/>
    </location>
</feature>
<feature type="chain" id="PRO_5017441300" description="Nodule Cysteine-Rich (NCR) secreted peptide" evidence="1">
    <location>
        <begin position="25"/>
        <end position="69"/>
    </location>
</feature>